<dbReference type="Pfam" id="PF02518">
    <property type="entry name" value="HATPase_c"/>
    <property type="match status" value="1"/>
</dbReference>
<dbReference type="EC" id="2.7.13.3" evidence="2"/>
<accession>A0A5B8VU31</accession>
<evidence type="ECO:0000313" key="9">
    <source>
        <dbReference type="Proteomes" id="UP000321362"/>
    </source>
</evidence>
<proteinExistence type="predicted"/>
<dbReference type="Gene3D" id="3.30.565.10">
    <property type="entry name" value="Histidine kinase-like ATPase, C-terminal domain"/>
    <property type="match status" value="1"/>
</dbReference>
<dbReference type="Gene3D" id="3.40.50.2300">
    <property type="match status" value="1"/>
</dbReference>
<dbReference type="InterPro" id="IPR001789">
    <property type="entry name" value="Sig_transdc_resp-reg_receiver"/>
</dbReference>
<dbReference type="RefSeq" id="WP_147052115.1">
    <property type="nucleotide sequence ID" value="NZ_CP042437.1"/>
</dbReference>
<dbReference type="PANTHER" id="PTHR45339">
    <property type="entry name" value="HYBRID SIGNAL TRANSDUCTION HISTIDINE KINASE J"/>
    <property type="match status" value="1"/>
</dbReference>
<dbReference type="PROSITE" id="PS50109">
    <property type="entry name" value="HIS_KIN"/>
    <property type="match status" value="1"/>
</dbReference>
<dbReference type="Pfam" id="PF00072">
    <property type="entry name" value="Response_reg"/>
    <property type="match status" value="1"/>
</dbReference>
<feature type="domain" description="Histidine kinase" evidence="6">
    <location>
        <begin position="141"/>
        <end position="362"/>
    </location>
</feature>
<dbReference type="SUPFAM" id="SSF52172">
    <property type="entry name" value="CheY-like"/>
    <property type="match status" value="1"/>
</dbReference>
<keyword evidence="4" id="KW-0902">Two-component regulatory system</keyword>
<organism evidence="8 9">
    <name type="scientific">Mucilaginibacter ginsenosidivorax</name>
    <dbReference type="NCBI Taxonomy" id="862126"/>
    <lineage>
        <taxon>Bacteria</taxon>
        <taxon>Pseudomonadati</taxon>
        <taxon>Bacteroidota</taxon>
        <taxon>Sphingobacteriia</taxon>
        <taxon>Sphingobacteriales</taxon>
        <taxon>Sphingobacteriaceae</taxon>
        <taxon>Mucilaginibacter</taxon>
    </lineage>
</organism>
<name>A0A5B8VU31_9SPHI</name>
<evidence type="ECO:0000259" key="6">
    <source>
        <dbReference type="PROSITE" id="PS50109"/>
    </source>
</evidence>
<dbReference type="EMBL" id="CP042437">
    <property type="protein sequence ID" value="QEC74959.1"/>
    <property type="molecule type" value="Genomic_DNA"/>
</dbReference>
<dbReference type="InterPro" id="IPR011006">
    <property type="entry name" value="CheY-like_superfamily"/>
</dbReference>
<evidence type="ECO:0000256" key="2">
    <source>
        <dbReference type="ARBA" id="ARBA00012438"/>
    </source>
</evidence>
<dbReference type="SUPFAM" id="SSF47384">
    <property type="entry name" value="Homodimeric domain of signal transducing histidine kinase"/>
    <property type="match status" value="1"/>
</dbReference>
<keyword evidence="9" id="KW-1185">Reference proteome</keyword>
<dbReference type="SUPFAM" id="SSF55874">
    <property type="entry name" value="ATPase domain of HSP90 chaperone/DNA topoisomerase II/histidine kinase"/>
    <property type="match status" value="1"/>
</dbReference>
<comment type="catalytic activity">
    <reaction evidence="1">
        <text>ATP + protein L-histidine = ADP + protein N-phospho-L-histidine.</text>
        <dbReference type="EC" id="2.7.13.3"/>
    </reaction>
</comment>
<dbReference type="CDD" id="cd16922">
    <property type="entry name" value="HATPase_EvgS-ArcB-TorS-like"/>
    <property type="match status" value="1"/>
</dbReference>
<dbReference type="InterPro" id="IPR005467">
    <property type="entry name" value="His_kinase_dom"/>
</dbReference>
<evidence type="ECO:0000259" key="7">
    <source>
        <dbReference type="PROSITE" id="PS50110"/>
    </source>
</evidence>
<dbReference type="GO" id="GO:0000155">
    <property type="term" value="F:phosphorelay sensor kinase activity"/>
    <property type="evidence" value="ECO:0007669"/>
    <property type="project" value="InterPro"/>
</dbReference>
<dbReference type="CDD" id="cd17546">
    <property type="entry name" value="REC_hyHK_CKI1_RcsC-like"/>
    <property type="match status" value="1"/>
</dbReference>
<dbReference type="Pfam" id="PF00512">
    <property type="entry name" value="HisKA"/>
    <property type="match status" value="1"/>
</dbReference>
<dbReference type="PRINTS" id="PR00344">
    <property type="entry name" value="BCTRLSENSOR"/>
</dbReference>
<protein>
    <recommendedName>
        <fullName evidence="2">histidine kinase</fullName>
        <ecNumber evidence="2">2.7.13.3</ecNumber>
    </recommendedName>
</protein>
<dbReference type="SMART" id="SM00388">
    <property type="entry name" value="HisKA"/>
    <property type="match status" value="1"/>
</dbReference>
<reference evidence="8 9" key="1">
    <citation type="journal article" date="2013" name="J. Microbiol.">
        <title>Mucilaginibacter ginsenosidivorax sp. nov., with ginsenoside converting activity isolated from sediment.</title>
        <authorList>
            <person name="Kim J.K."/>
            <person name="Choi T.E."/>
            <person name="Liu Q.M."/>
            <person name="Park H.Y."/>
            <person name="Yi T.H."/>
            <person name="Yoon M.H."/>
            <person name="Kim S.C."/>
            <person name="Im W.T."/>
        </authorList>
    </citation>
    <scope>NUCLEOTIDE SEQUENCE [LARGE SCALE GENOMIC DNA]</scope>
    <source>
        <strain evidence="8 9">KHI28</strain>
    </source>
</reference>
<evidence type="ECO:0000256" key="3">
    <source>
        <dbReference type="ARBA" id="ARBA00022553"/>
    </source>
</evidence>
<dbReference type="AlphaFoldDB" id="A0A5B8VU31"/>
<dbReference type="OrthoDB" id="9811889at2"/>
<keyword evidence="3 5" id="KW-0597">Phosphoprotein</keyword>
<dbReference type="PROSITE" id="PS50110">
    <property type="entry name" value="RESPONSE_REGULATORY"/>
    <property type="match status" value="1"/>
</dbReference>
<dbReference type="InterPro" id="IPR036097">
    <property type="entry name" value="HisK_dim/P_sf"/>
</dbReference>
<dbReference type="Proteomes" id="UP000321362">
    <property type="component" value="Chromosome"/>
</dbReference>
<dbReference type="FunFam" id="3.30.565.10:FF:000010">
    <property type="entry name" value="Sensor histidine kinase RcsC"/>
    <property type="match status" value="1"/>
</dbReference>
<evidence type="ECO:0000256" key="1">
    <source>
        <dbReference type="ARBA" id="ARBA00000085"/>
    </source>
</evidence>
<feature type="modified residue" description="4-aspartylphosphate" evidence="5">
    <location>
        <position position="435"/>
    </location>
</feature>
<dbReference type="InterPro" id="IPR036890">
    <property type="entry name" value="HATPase_C_sf"/>
</dbReference>
<sequence length="510" mass="57426">MDYHYLLAKQIRKMLPAQYLQDDAILQFLSAVDNSFKNFDKSIKLADHAFNISEREYLAATDDLKQQNEIKKRSIKQLKEAIKALNPDVELKISDSDDDLIHIISFLQERITKAKELEVELIQSKELAEKAAMAKAQFLSIMSHEIRTPMNAVIGFTHLLIHQDPKPEQKEFLGFLKFSAENLLVLINDILDFSKIEAGKIEFEHVDFSITDLIKNIRLSLLQKANEKNIQIKLMMDHDLPNAIIGDPVRLGQILTNLISNAVKFTEKGKVTITATMAGNDGDKSIIDFEVADTGIGIMPDKIDHIFDSFSQASTDTTRKYGGTGLGLTITKRLLQLLGADIKVKSEIGTGSVFSFSLAFKKSKRHLSSTSDSDEFYALKSLKGTRLLIAEDNQINVILAKHFMKQWDVECDVAENGEIALMLVQTRDYDMVLMDLQMPEMDGYQTTTAIRNLDGEKYKNLPIIALTASAMLDIQDMAFTVGMNDYVSKPFNPNELHRKIALYSGHNTIV</sequence>
<dbReference type="SMART" id="SM00448">
    <property type="entry name" value="REC"/>
    <property type="match status" value="1"/>
</dbReference>
<dbReference type="Gene3D" id="1.10.287.130">
    <property type="match status" value="1"/>
</dbReference>
<evidence type="ECO:0000256" key="5">
    <source>
        <dbReference type="PROSITE-ProRule" id="PRU00169"/>
    </source>
</evidence>
<evidence type="ECO:0000313" key="8">
    <source>
        <dbReference type="EMBL" id="QEC74959.1"/>
    </source>
</evidence>
<dbReference type="InterPro" id="IPR003594">
    <property type="entry name" value="HATPase_dom"/>
</dbReference>
<dbReference type="CDD" id="cd00082">
    <property type="entry name" value="HisKA"/>
    <property type="match status" value="1"/>
</dbReference>
<gene>
    <name evidence="8" type="ORF">FSB76_02980</name>
</gene>
<dbReference type="PANTHER" id="PTHR45339:SF1">
    <property type="entry name" value="HYBRID SIGNAL TRANSDUCTION HISTIDINE KINASE J"/>
    <property type="match status" value="1"/>
</dbReference>
<dbReference type="SMART" id="SM00387">
    <property type="entry name" value="HATPase_c"/>
    <property type="match status" value="1"/>
</dbReference>
<feature type="domain" description="Response regulatory" evidence="7">
    <location>
        <begin position="386"/>
        <end position="504"/>
    </location>
</feature>
<evidence type="ECO:0000256" key="4">
    <source>
        <dbReference type="ARBA" id="ARBA00023012"/>
    </source>
</evidence>
<dbReference type="InterPro" id="IPR003661">
    <property type="entry name" value="HisK_dim/P_dom"/>
</dbReference>
<dbReference type="KEGG" id="mgk:FSB76_02980"/>
<dbReference type="InterPro" id="IPR004358">
    <property type="entry name" value="Sig_transdc_His_kin-like_C"/>
</dbReference>